<organism evidence="1">
    <name type="scientific">Tanacetum cinerariifolium</name>
    <name type="common">Dalmatian daisy</name>
    <name type="synonym">Chrysanthemum cinerariifolium</name>
    <dbReference type="NCBI Taxonomy" id="118510"/>
    <lineage>
        <taxon>Eukaryota</taxon>
        <taxon>Viridiplantae</taxon>
        <taxon>Streptophyta</taxon>
        <taxon>Embryophyta</taxon>
        <taxon>Tracheophyta</taxon>
        <taxon>Spermatophyta</taxon>
        <taxon>Magnoliopsida</taxon>
        <taxon>eudicotyledons</taxon>
        <taxon>Gunneridae</taxon>
        <taxon>Pentapetalae</taxon>
        <taxon>asterids</taxon>
        <taxon>campanulids</taxon>
        <taxon>Asterales</taxon>
        <taxon>Asteraceae</taxon>
        <taxon>Asteroideae</taxon>
        <taxon>Anthemideae</taxon>
        <taxon>Anthemidinae</taxon>
        <taxon>Tanacetum</taxon>
    </lineage>
</organism>
<name>A0A699RFF2_TANCI</name>
<dbReference type="PANTHER" id="PTHR46890:SF50">
    <property type="entry name" value="RNA-DIRECTED DNA POLYMERASE, EUKARYOTA, REVERSE TRANSCRIPTASE ZINC-BINDING DOMAIN PROTEIN-RELATED"/>
    <property type="match status" value="1"/>
</dbReference>
<dbReference type="InterPro" id="IPR052343">
    <property type="entry name" value="Retrotransposon-Effector_Assoc"/>
</dbReference>
<proteinExistence type="predicted"/>
<protein>
    <submittedName>
        <fullName evidence="1">Transposon TX1 uncharacterized</fullName>
    </submittedName>
</protein>
<dbReference type="AlphaFoldDB" id="A0A699RFF2"/>
<gene>
    <name evidence="1" type="ORF">Tci_857180</name>
</gene>
<evidence type="ECO:0000313" key="1">
    <source>
        <dbReference type="EMBL" id="GFC85210.1"/>
    </source>
</evidence>
<reference evidence="1" key="1">
    <citation type="journal article" date="2019" name="Sci. Rep.">
        <title>Draft genome of Tanacetum cinerariifolium, the natural source of mosquito coil.</title>
        <authorList>
            <person name="Yamashiro T."/>
            <person name="Shiraishi A."/>
            <person name="Satake H."/>
            <person name="Nakayama K."/>
        </authorList>
    </citation>
    <scope>NUCLEOTIDE SEQUENCE</scope>
</reference>
<accession>A0A699RFF2</accession>
<dbReference type="PANTHER" id="PTHR46890">
    <property type="entry name" value="NON-LTR RETROLELEMENT REVERSE TRANSCRIPTASE-LIKE PROTEIN-RELATED"/>
    <property type="match status" value="1"/>
</dbReference>
<dbReference type="EMBL" id="BKCJ011098738">
    <property type="protein sequence ID" value="GFC85210.1"/>
    <property type="molecule type" value="Genomic_DNA"/>
</dbReference>
<feature type="non-terminal residue" evidence="1">
    <location>
        <position position="1"/>
    </location>
</feature>
<comment type="caution">
    <text evidence="1">The sequence shown here is derived from an EMBL/GenBank/DDBJ whole genome shotgun (WGS) entry which is preliminary data.</text>
</comment>
<sequence>RRTLSIHGIKHEGQWLKDPSKIKEAFRFFFRDKFKKKDVAKIVVRSPYYNSLQDDHNTLLVSPVSEPKIHAAFCDCGSEKSPGPDGFTFAFYKKFWDLIKSDVTTFVHEFFKTGFIPKGCNTSFIAFIPKNPNPMVMSDFRPISLISAQYKIIDKIMANRLAQVSM</sequence>